<feature type="transmembrane region" description="Helical" evidence="1">
    <location>
        <begin position="145"/>
        <end position="166"/>
    </location>
</feature>
<dbReference type="OrthoDB" id="9796461at2"/>
<feature type="transmembrane region" description="Helical" evidence="1">
    <location>
        <begin position="172"/>
        <end position="194"/>
    </location>
</feature>
<reference evidence="4" key="1">
    <citation type="submission" date="2018-05" db="EMBL/GenBank/DDBJ databases">
        <title>Complete Genome Sequence of Methylobacterium sp. 17SD2-17.</title>
        <authorList>
            <person name="Srinivasan S."/>
        </authorList>
    </citation>
    <scope>NUCLEOTIDE SEQUENCE [LARGE SCALE GENOMIC DNA]</scope>
    <source>
        <strain evidence="4">17SD2-17</strain>
    </source>
</reference>
<protein>
    <submittedName>
        <fullName evidence="3">Acyltransferase</fullName>
    </submittedName>
</protein>
<feature type="transmembrane region" description="Helical" evidence="1">
    <location>
        <begin position="116"/>
        <end position="133"/>
    </location>
</feature>
<keyword evidence="1" id="KW-0812">Transmembrane</keyword>
<name>A0A2U8W9M0_9HYPH</name>
<keyword evidence="3" id="KW-0808">Transferase</keyword>
<feature type="domain" description="Acyltransferase 3" evidence="2">
    <location>
        <begin position="24"/>
        <end position="340"/>
    </location>
</feature>
<dbReference type="KEGG" id="mets:DK389_17900"/>
<organism evidence="3 4">
    <name type="scientific">Methylobacterium durans</name>
    <dbReference type="NCBI Taxonomy" id="2202825"/>
    <lineage>
        <taxon>Bacteria</taxon>
        <taxon>Pseudomonadati</taxon>
        <taxon>Pseudomonadota</taxon>
        <taxon>Alphaproteobacteria</taxon>
        <taxon>Hyphomicrobiales</taxon>
        <taxon>Methylobacteriaceae</taxon>
        <taxon>Methylobacterium</taxon>
    </lineage>
</organism>
<dbReference type="GO" id="GO:0016747">
    <property type="term" value="F:acyltransferase activity, transferring groups other than amino-acyl groups"/>
    <property type="evidence" value="ECO:0007669"/>
    <property type="project" value="InterPro"/>
</dbReference>
<keyword evidence="4" id="KW-1185">Reference proteome</keyword>
<accession>A0A2U8W9M0</accession>
<dbReference type="InterPro" id="IPR050879">
    <property type="entry name" value="Acyltransferase_3"/>
</dbReference>
<feature type="transmembrane region" description="Helical" evidence="1">
    <location>
        <begin position="90"/>
        <end position="110"/>
    </location>
</feature>
<sequence>MIATRIPDRRAIPLAGRETSLRIPGLDGFRAVSILLVMASHSGLQGVIPGVFGVTIFFFVSGFLITSLLLEERARTGGIAIWPFYMRRFLRLYPPLVVFIAISGGVWLAAGNALHPLGVLGALAYLANYLSIFHRELMAGLGGQLWSLAVEEHFYLVYPLLLPLLLARRALAVPALLALCALSLVVRIVVCLAYPEIATAYTGMATECRIDAILFGAVTALAWRSPQGARLVAAATRPAIVVAALCAILASLLIRDELFRNTLRYTIQEIALVPLVLAGSVSPGWNGLKALLESPVALCIGRLSYALYLWHLAGLTAGEALVPGHGWHFAAAMSVGWLLSFGFAELSYRFVERPFFALRRRFGSHVTAQEDRGADPASEPVLNRGAV</sequence>
<dbReference type="Pfam" id="PF01757">
    <property type="entry name" value="Acyl_transf_3"/>
    <property type="match status" value="1"/>
</dbReference>
<dbReference type="PANTHER" id="PTHR23028:SF53">
    <property type="entry name" value="ACYL_TRANSF_3 DOMAIN-CONTAINING PROTEIN"/>
    <property type="match status" value="1"/>
</dbReference>
<keyword evidence="1" id="KW-1133">Transmembrane helix</keyword>
<dbReference type="GO" id="GO:0009103">
    <property type="term" value="P:lipopolysaccharide biosynthetic process"/>
    <property type="evidence" value="ECO:0007669"/>
    <property type="project" value="TreeGrafter"/>
</dbReference>
<dbReference type="InterPro" id="IPR002656">
    <property type="entry name" value="Acyl_transf_3_dom"/>
</dbReference>
<evidence type="ECO:0000256" key="1">
    <source>
        <dbReference type="SAM" id="Phobius"/>
    </source>
</evidence>
<dbReference type="EMBL" id="CP029550">
    <property type="protein sequence ID" value="AWN42026.1"/>
    <property type="molecule type" value="Genomic_DNA"/>
</dbReference>
<feature type="transmembrane region" description="Helical" evidence="1">
    <location>
        <begin position="266"/>
        <end position="285"/>
    </location>
</feature>
<keyword evidence="3" id="KW-0012">Acyltransferase</keyword>
<feature type="transmembrane region" description="Helical" evidence="1">
    <location>
        <begin position="235"/>
        <end position="254"/>
    </location>
</feature>
<keyword evidence="1" id="KW-0472">Membrane</keyword>
<evidence type="ECO:0000313" key="4">
    <source>
        <dbReference type="Proteomes" id="UP000245926"/>
    </source>
</evidence>
<evidence type="ECO:0000313" key="3">
    <source>
        <dbReference type="EMBL" id="AWN42026.1"/>
    </source>
</evidence>
<dbReference type="PANTHER" id="PTHR23028">
    <property type="entry name" value="ACETYLTRANSFERASE"/>
    <property type="match status" value="1"/>
</dbReference>
<feature type="transmembrane region" description="Helical" evidence="1">
    <location>
        <begin position="47"/>
        <end position="70"/>
    </location>
</feature>
<dbReference type="Proteomes" id="UP000245926">
    <property type="component" value="Chromosome"/>
</dbReference>
<dbReference type="GO" id="GO:0016020">
    <property type="term" value="C:membrane"/>
    <property type="evidence" value="ECO:0007669"/>
    <property type="project" value="TreeGrafter"/>
</dbReference>
<evidence type="ECO:0000259" key="2">
    <source>
        <dbReference type="Pfam" id="PF01757"/>
    </source>
</evidence>
<proteinExistence type="predicted"/>
<gene>
    <name evidence="3" type="ORF">DK389_17900</name>
</gene>
<feature type="transmembrane region" description="Helical" evidence="1">
    <location>
        <begin position="329"/>
        <end position="351"/>
    </location>
</feature>
<dbReference type="AlphaFoldDB" id="A0A2U8W9M0"/>
<dbReference type="RefSeq" id="WP_109891554.1">
    <property type="nucleotide sequence ID" value="NZ_CP029550.1"/>
</dbReference>